<evidence type="ECO:0000313" key="2">
    <source>
        <dbReference type="EMBL" id="VAW10362.1"/>
    </source>
</evidence>
<organism evidence="2">
    <name type="scientific">hydrothermal vent metagenome</name>
    <dbReference type="NCBI Taxonomy" id="652676"/>
    <lineage>
        <taxon>unclassified sequences</taxon>
        <taxon>metagenomes</taxon>
        <taxon>ecological metagenomes</taxon>
    </lineage>
</organism>
<name>A0A3B0T7F3_9ZZZZ</name>
<feature type="region of interest" description="Disordered" evidence="1">
    <location>
        <begin position="1"/>
        <end position="71"/>
    </location>
</feature>
<feature type="compositionally biased region" description="Basic and acidic residues" evidence="1">
    <location>
        <begin position="33"/>
        <end position="49"/>
    </location>
</feature>
<reference evidence="2" key="1">
    <citation type="submission" date="2018-06" db="EMBL/GenBank/DDBJ databases">
        <authorList>
            <person name="Zhirakovskaya E."/>
        </authorList>
    </citation>
    <scope>NUCLEOTIDE SEQUENCE</scope>
</reference>
<protein>
    <submittedName>
        <fullName evidence="2">Uncharacterized protein</fullName>
    </submittedName>
</protein>
<sequence>MAGAKQGPDRGTVHPALFPRAEPTGIPGPGSKDQCRGQEESHQQRTAQKEHKRFYGQKEEGQTAGKKILQP</sequence>
<dbReference type="EMBL" id="UOEL01000019">
    <property type="protein sequence ID" value="VAW10362.1"/>
    <property type="molecule type" value="Genomic_DNA"/>
</dbReference>
<evidence type="ECO:0000256" key="1">
    <source>
        <dbReference type="SAM" id="MobiDB-lite"/>
    </source>
</evidence>
<gene>
    <name evidence="2" type="ORF">MNBD_BACTEROID03-1043</name>
</gene>
<proteinExistence type="predicted"/>
<accession>A0A3B0T7F3</accession>
<dbReference type="AlphaFoldDB" id="A0A3B0T7F3"/>